<gene>
    <name evidence="2" type="ORF">LWC34_35385</name>
</gene>
<dbReference type="RefSeq" id="WP_233729608.1">
    <property type="nucleotide sequence ID" value="NZ_JAJVCN010000003.1"/>
</dbReference>
<keyword evidence="1" id="KW-1133">Transmembrane helix</keyword>
<evidence type="ECO:0000256" key="1">
    <source>
        <dbReference type="SAM" id="Phobius"/>
    </source>
</evidence>
<dbReference type="EMBL" id="JAJVCN010000003">
    <property type="protein sequence ID" value="MCE7008069.1"/>
    <property type="molecule type" value="Genomic_DNA"/>
</dbReference>
<accession>A0ABS8ZJV5</accession>
<keyword evidence="1" id="KW-0472">Membrane</keyword>
<sequence>MSENFEIPKQPETHEEVIRALAKTVFWAAVSSTVITVVIAAVLAGVLVGSNGVYGALAGGAVGLLSAVTTSLLMRQTAGMAPQKVLFVVLGGFAGKMIILLIAMMVLGTIAALHRNSLAFTLLATILVSATAEVFAFRRTKVPTIIPASKEG</sequence>
<evidence type="ECO:0000313" key="2">
    <source>
        <dbReference type="EMBL" id="MCE7008069.1"/>
    </source>
</evidence>
<protein>
    <recommendedName>
        <fullName evidence="4">ATP synthase protein I</fullName>
    </recommendedName>
</protein>
<feature type="transmembrane region" description="Helical" evidence="1">
    <location>
        <begin position="85"/>
        <end position="112"/>
    </location>
</feature>
<dbReference type="Proteomes" id="UP001521150">
    <property type="component" value="Unassembled WGS sequence"/>
</dbReference>
<comment type="caution">
    <text evidence="2">The sequence shown here is derived from an EMBL/GenBank/DDBJ whole genome shotgun (WGS) entry which is preliminary data.</text>
</comment>
<evidence type="ECO:0008006" key="4">
    <source>
        <dbReference type="Google" id="ProtNLM"/>
    </source>
</evidence>
<feature type="transmembrane region" description="Helical" evidence="1">
    <location>
        <begin position="118"/>
        <end position="137"/>
    </location>
</feature>
<feature type="transmembrane region" description="Helical" evidence="1">
    <location>
        <begin position="53"/>
        <end position="73"/>
    </location>
</feature>
<keyword evidence="3" id="KW-1185">Reference proteome</keyword>
<proteinExistence type="predicted"/>
<organism evidence="2 3">
    <name type="scientific">Kibdelosporangium philippinense</name>
    <dbReference type="NCBI Taxonomy" id="211113"/>
    <lineage>
        <taxon>Bacteria</taxon>
        <taxon>Bacillati</taxon>
        <taxon>Actinomycetota</taxon>
        <taxon>Actinomycetes</taxon>
        <taxon>Pseudonocardiales</taxon>
        <taxon>Pseudonocardiaceae</taxon>
        <taxon>Kibdelosporangium</taxon>
    </lineage>
</organism>
<feature type="transmembrane region" description="Helical" evidence="1">
    <location>
        <begin position="25"/>
        <end position="47"/>
    </location>
</feature>
<reference evidence="2 3" key="1">
    <citation type="submission" date="2021-12" db="EMBL/GenBank/DDBJ databases">
        <title>Genome sequence of Kibdelosporangium philippinense ATCC 49844.</title>
        <authorList>
            <person name="Fedorov E.A."/>
            <person name="Omeragic M."/>
            <person name="Shalygina K.F."/>
            <person name="Maclea K.S."/>
        </authorList>
    </citation>
    <scope>NUCLEOTIDE SEQUENCE [LARGE SCALE GENOMIC DNA]</scope>
    <source>
        <strain evidence="2 3">ATCC 49844</strain>
    </source>
</reference>
<evidence type="ECO:0000313" key="3">
    <source>
        <dbReference type="Proteomes" id="UP001521150"/>
    </source>
</evidence>
<keyword evidence="1" id="KW-0812">Transmembrane</keyword>
<name>A0ABS8ZJV5_9PSEU</name>